<dbReference type="Proteomes" id="UP000005463">
    <property type="component" value="Unassembled WGS sequence"/>
</dbReference>
<accession>B1FS45</accession>
<proteinExistence type="predicted"/>
<comment type="caution">
    <text evidence="1">The sequence shown here is derived from an EMBL/GenBank/DDBJ whole genome shotgun (WGS) entry which is preliminary data.</text>
</comment>
<name>B1FS45_9BURK</name>
<protein>
    <submittedName>
        <fullName evidence="1">Uncharacterized protein</fullName>
    </submittedName>
</protein>
<dbReference type="EMBL" id="ABLC01000519">
    <property type="protein sequence ID" value="EDS99626.1"/>
    <property type="molecule type" value="Genomic_DNA"/>
</dbReference>
<dbReference type="AlphaFoldDB" id="B1FS45"/>
<gene>
    <name evidence="1" type="ORF">BamIOP4010DRAFT_6858</name>
</gene>
<organism evidence="1 2">
    <name type="scientific">Burkholderia ambifaria IOP40-10</name>
    <dbReference type="NCBI Taxonomy" id="396596"/>
    <lineage>
        <taxon>Bacteria</taxon>
        <taxon>Pseudomonadati</taxon>
        <taxon>Pseudomonadota</taxon>
        <taxon>Betaproteobacteria</taxon>
        <taxon>Burkholderiales</taxon>
        <taxon>Burkholderiaceae</taxon>
        <taxon>Burkholderia</taxon>
        <taxon>Burkholderia cepacia complex</taxon>
    </lineage>
</organism>
<reference evidence="1 2" key="1">
    <citation type="submission" date="2008-03" db="EMBL/GenBank/DDBJ databases">
        <title>Sequencing of the draft genome and assembly of Burkholderia ambifaria IOP40-10.</title>
        <authorList>
            <consortium name="US DOE Joint Genome Institute (JGI-PGF)"/>
            <person name="Copeland A."/>
            <person name="Lucas S."/>
            <person name="Lapidus A."/>
            <person name="Glavina del Rio T."/>
            <person name="Dalin E."/>
            <person name="Tice H."/>
            <person name="Bruce D."/>
            <person name="Goodwin L."/>
            <person name="Pitluck S."/>
            <person name="Larimer F."/>
            <person name="Land M.L."/>
            <person name="Hauser L."/>
            <person name="Tiedje J."/>
            <person name="Richardson P."/>
        </authorList>
    </citation>
    <scope>NUCLEOTIDE SEQUENCE [LARGE SCALE GENOMIC DNA]</scope>
    <source>
        <strain evidence="1 2">IOP40-10</strain>
    </source>
</reference>
<evidence type="ECO:0000313" key="2">
    <source>
        <dbReference type="Proteomes" id="UP000005463"/>
    </source>
</evidence>
<evidence type="ECO:0000313" key="1">
    <source>
        <dbReference type="EMBL" id="EDS99626.1"/>
    </source>
</evidence>
<sequence length="41" mass="4687">MMPHASFSSISLLELLRLPTLFFSRWISTAFFVPSGRQRGT</sequence>